<feature type="domain" description="DUF7869" evidence="2">
    <location>
        <begin position="976"/>
        <end position="1101"/>
    </location>
</feature>
<dbReference type="GeneID" id="117652289"/>
<feature type="region of interest" description="Disordered" evidence="1">
    <location>
        <begin position="537"/>
        <end position="629"/>
    </location>
</feature>
<sequence>MVNHHQLSVAFQIKGSSSRPKPQQRQPSASTLKSGPKFVRAQTSIGEAAPLPPVTAEAVDFPAKEIATSLCADKEPNITKVNSEIINSEHSLNTARRVLFSKDTDKELGLKLVQAQTSIGEAAPLPPSAETVDFPAKEIETSLSADKEPNITSASIPTGEIVAQPLTVFVKAASATIPTTQDAAPLLPVNAEAVDFPAKEIKTSVSADKEPKTITSASIPTGEIVAQPLLVCSKAANATIPTRQDAAPLLPKSAEAVDFPAKEIATSGSAHKEPKTITSASIPTGEIVAQPILVCFKDASATIPTRQDAAPLLPVSAEAVDFPAKEIETSVSAHKEPKTITSASIPTGEIVAQPILVCFKDASATIPTRQDAAPLLPVSAEAVDFPAKEIETSVSAHKEPKTITSASIPTGEIVAQPILVCFKDASATIPTRQDAAPLLPVSAEAVDFPAKEIETSVSAHKEPNMIKENSKIVNFEQSLNTARRVLFSKDTDKELDSDVSSSFNLLNETDEFIAKEGDVADFILPVIVLPPSTLEDGTEHEVLWEEPRDSPEKADASDFNSPTVDDSESNAAESSFVTPPPGPRKRKSRSGGSSGSPKRKRSTNEHLWKSNVRKTLKNSGQAYTSSKGKEIPEVQMRGPCACQMDCRHRLKEEQRHQVFKKFWALGKHERQWEFIRLNSTSKATKPRRAGQILKRSVSRVYHFTINGEQVPICKQMFMRTLAISDSWITSAYTHLNPEKGNTVSPDKRGGYKKPKDGLLNNIKVNSVKEHINLFPRVPSHYCRKRTKREYLEKGLSIEKMARLYKTWAVEKDIPTNCIASSRQYRDILNANFNIGFYKPKKDQCGFCSIMKNKGNTRQLREKRKDEWAAHIKNKKKARALKTKDIEESLTDKKVVACSFDLQKQLSCPKSEDGEFYYKTKLKVYNFTVFNMTERLGDNFLWHEGIGKKGSSEISSALLIYIKRLVQKGYSDVRFWSDNCGGQNKNRFLFAMYLYAAVKYGIKITHRYLETGHTQMEADSIHARIEKVTDKEDIYDFDTWVEWIESAKEELPMYTVHKLTKGKIFSFASLVDKQNWDKDLTRKAVTWKKVREFHVNGQEGNLVRLKYDFDAESYVTLSPNKQGHPVNLKSFEPPRAYESRIPLSATTIAHLTWLCDKNYVPIQKQGFLRDVLADVEPVEEEVVSDIDYDTAEDEPDDPCQENEPDPQQGEQESSEEEDGNLDG</sequence>
<feature type="compositionally biased region" description="Acidic residues" evidence="1">
    <location>
        <begin position="1179"/>
        <end position="1203"/>
    </location>
</feature>
<feature type="compositionally biased region" description="Polar residues" evidence="1">
    <location>
        <begin position="558"/>
        <end position="577"/>
    </location>
</feature>
<name>A0A6P9A9Z3_THRPL</name>
<keyword evidence="3" id="KW-1185">Reference proteome</keyword>
<dbReference type="RefSeq" id="XP_034252976.1">
    <property type="nucleotide sequence ID" value="XM_034397085.1"/>
</dbReference>
<dbReference type="Pfam" id="PF25273">
    <property type="entry name" value="DUF7869"/>
    <property type="match status" value="1"/>
</dbReference>
<feature type="compositionally biased region" description="Polar residues" evidence="1">
    <location>
        <begin position="14"/>
        <end position="33"/>
    </location>
</feature>
<feature type="compositionally biased region" description="Acidic residues" evidence="1">
    <location>
        <begin position="1211"/>
        <end position="1222"/>
    </location>
</feature>
<feature type="compositionally biased region" description="Polar residues" evidence="1">
    <location>
        <begin position="617"/>
        <end position="626"/>
    </location>
</feature>
<dbReference type="Proteomes" id="UP000515158">
    <property type="component" value="Unplaced"/>
</dbReference>
<dbReference type="RefSeq" id="XP_034252977.1">
    <property type="nucleotide sequence ID" value="XM_034397086.1"/>
</dbReference>
<dbReference type="PANTHER" id="PTHR10773">
    <property type="entry name" value="DNA-DIRECTED RNA POLYMERASES I, II, AND III SUBUNIT RPABC2"/>
    <property type="match status" value="1"/>
</dbReference>
<accession>A0A6P9A9Z3</accession>
<dbReference type="PANTHER" id="PTHR10773:SF19">
    <property type="match status" value="1"/>
</dbReference>
<dbReference type="KEGG" id="tpal:117652289"/>
<evidence type="ECO:0000256" key="1">
    <source>
        <dbReference type="SAM" id="MobiDB-lite"/>
    </source>
</evidence>
<reference evidence="4 5" key="1">
    <citation type="submission" date="2025-04" db="UniProtKB">
        <authorList>
            <consortium name="RefSeq"/>
        </authorList>
    </citation>
    <scope>IDENTIFICATION</scope>
    <source>
        <tissue evidence="4 5">Total insect</tissue>
    </source>
</reference>
<feature type="region of interest" description="Disordered" evidence="1">
    <location>
        <begin position="1"/>
        <end position="46"/>
    </location>
</feature>
<evidence type="ECO:0000259" key="2">
    <source>
        <dbReference type="Pfam" id="PF25273"/>
    </source>
</evidence>
<protein>
    <submittedName>
        <fullName evidence="4 5">Uncharacterized protein LOC117652289</fullName>
    </submittedName>
</protein>
<feature type="compositionally biased region" description="Basic and acidic residues" evidence="1">
    <location>
        <begin position="537"/>
        <end position="556"/>
    </location>
</feature>
<evidence type="ECO:0000313" key="4">
    <source>
        <dbReference type="RefSeq" id="XP_034252976.1"/>
    </source>
</evidence>
<proteinExistence type="predicted"/>
<organism evidence="4">
    <name type="scientific">Thrips palmi</name>
    <name type="common">Melon thrips</name>
    <dbReference type="NCBI Taxonomy" id="161013"/>
    <lineage>
        <taxon>Eukaryota</taxon>
        <taxon>Metazoa</taxon>
        <taxon>Ecdysozoa</taxon>
        <taxon>Arthropoda</taxon>
        <taxon>Hexapoda</taxon>
        <taxon>Insecta</taxon>
        <taxon>Pterygota</taxon>
        <taxon>Neoptera</taxon>
        <taxon>Paraneoptera</taxon>
        <taxon>Thysanoptera</taxon>
        <taxon>Terebrantia</taxon>
        <taxon>Thripoidea</taxon>
        <taxon>Thripidae</taxon>
        <taxon>Thrips</taxon>
    </lineage>
</organism>
<gene>
    <name evidence="4 5" type="primary">LOC117652289</name>
</gene>
<dbReference type="InterPro" id="IPR057191">
    <property type="entry name" value="DUF7869"/>
</dbReference>
<evidence type="ECO:0000313" key="3">
    <source>
        <dbReference type="Proteomes" id="UP000515158"/>
    </source>
</evidence>
<dbReference type="AlphaFoldDB" id="A0A6P9A9Z3"/>
<evidence type="ECO:0000313" key="5">
    <source>
        <dbReference type="RefSeq" id="XP_034252977.1"/>
    </source>
</evidence>
<dbReference type="OrthoDB" id="6136790at2759"/>
<feature type="region of interest" description="Disordered" evidence="1">
    <location>
        <begin position="1179"/>
        <end position="1222"/>
    </location>
</feature>